<dbReference type="PANTHER" id="PTHR35910">
    <property type="entry name" value="2EXR DOMAIN-CONTAINING PROTEIN"/>
    <property type="match status" value="1"/>
</dbReference>
<sequence length="441" mass="50565">MQLHNFTFIPNHFSTATPTPHVPPIDKPSDSLQQKSTIVETLDTTNTMDSNAIETSSTHSQDATPTQVSELEGIPVIPRNEQSTKSVTVKPAQTVVATTHLVPQLDDSPNIEKEPQLHAKRSSPPHDVPKMHRGASKPRRFTLFPQLPSELQLAIWDFAAFAEPRIINVRIRQFIETQYMHSPAPLPSVFAVCHDSRKAAQSHYKVIFLERKDIYILFNPVIYILFFRDLADGGSGWEDLFQFIVWVNLEDVKHIALACYQLSPPILDRLSSMLYCFPNLQTFYKIILELRPFTGEKLPLPTARWIQNPSRGPNWPYYDAVSDVRDKQRLEFSHVLNSDQFEPSKPGSTDGESIISARASYECIESVSCELATIAKAFDNYEKINSKWKRPAYRIGHLMINGVPWCHSYKETIEEILERESSFWRSRYRVCVNLLRSWLHS</sequence>
<dbReference type="Proteomes" id="UP000696280">
    <property type="component" value="Unassembled WGS sequence"/>
</dbReference>
<name>A0A9N9Q0I1_9HELO</name>
<dbReference type="EMBL" id="CAJVRL010000127">
    <property type="protein sequence ID" value="CAG8962153.1"/>
    <property type="molecule type" value="Genomic_DNA"/>
</dbReference>
<evidence type="ECO:0000259" key="2">
    <source>
        <dbReference type="Pfam" id="PF20150"/>
    </source>
</evidence>
<feature type="region of interest" description="Disordered" evidence="1">
    <location>
        <begin position="53"/>
        <end position="135"/>
    </location>
</feature>
<reference evidence="3" key="1">
    <citation type="submission" date="2021-07" db="EMBL/GenBank/DDBJ databases">
        <authorList>
            <person name="Durling M."/>
        </authorList>
    </citation>
    <scope>NUCLEOTIDE SEQUENCE</scope>
</reference>
<dbReference type="AlphaFoldDB" id="A0A9N9Q0I1"/>
<comment type="caution">
    <text evidence="3">The sequence shown here is derived from an EMBL/GenBank/DDBJ whole genome shotgun (WGS) entry which is preliminary data.</text>
</comment>
<evidence type="ECO:0000313" key="3">
    <source>
        <dbReference type="EMBL" id="CAG8962153.1"/>
    </source>
</evidence>
<evidence type="ECO:0000313" key="4">
    <source>
        <dbReference type="Proteomes" id="UP000696280"/>
    </source>
</evidence>
<keyword evidence="4" id="KW-1185">Reference proteome</keyword>
<dbReference type="Pfam" id="PF20150">
    <property type="entry name" value="2EXR"/>
    <property type="match status" value="1"/>
</dbReference>
<dbReference type="InterPro" id="IPR045518">
    <property type="entry name" value="2EXR"/>
</dbReference>
<feature type="compositionally biased region" description="Polar residues" evidence="1">
    <location>
        <begin position="53"/>
        <end position="69"/>
    </location>
</feature>
<dbReference type="OrthoDB" id="3459168at2759"/>
<protein>
    <recommendedName>
        <fullName evidence="2">2EXR domain-containing protein</fullName>
    </recommendedName>
</protein>
<gene>
    <name evidence="3" type="ORF">HYFRA_00005199</name>
</gene>
<dbReference type="PANTHER" id="PTHR35910:SF6">
    <property type="entry name" value="2EXR DOMAIN-CONTAINING PROTEIN"/>
    <property type="match status" value="1"/>
</dbReference>
<proteinExistence type="predicted"/>
<evidence type="ECO:0000256" key="1">
    <source>
        <dbReference type="SAM" id="MobiDB-lite"/>
    </source>
</evidence>
<feature type="domain" description="2EXR" evidence="2">
    <location>
        <begin position="141"/>
        <end position="220"/>
    </location>
</feature>
<organism evidence="3 4">
    <name type="scientific">Hymenoscyphus fraxineus</name>
    <dbReference type="NCBI Taxonomy" id="746836"/>
    <lineage>
        <taxon>Eukaryota</taxon>
        <taxon>Fungi</taxon>
        <taxon>Dikarya</taxon>
        <taxon>Ascomycota</taxon>
        <taxon>Pezizomycotina</taxon>
        <taxon>Leotiomycetes</taxon>
        <taxon>Helotiales</taxon>
        <taxon>Helotiaceae</taxon>
        <taxon>Hymenoscyphus</taxon>
    </lineage>
</organism>
<accession>A0A9N9Q0I1</accession>